<evidence type="ECO:0000313" key="3">
    <source>
        <dbReference type="EMBL" id="VTS70856.1"/>
    </source>
</evidence>
<reference evidence="3 4" key="1">
    <citation type="submission" date="2019-05" db="EMBL/GenBank/DDBJ databases">
        <authorList>
            <consortium name="Pathogen Informatics"/>
        </authorList>
    </citation>
    <scope>NUCLEOTIDE SEQUENCE [LARGE SCALE GENOMIC DNA]</scope>
    <source>
        <strain evidence="3 4">NCTC5338</strain>
    </source>
</reference>
<evidence type="ECO:0008006" key="5">
    <source>
        <dbReference type="Google" id="ProtNLM"/>
    </source>
</evidence>
<name>A0A4V0BSH1_9STRE</name>
<dbReference type="AlphaFoldDB" id="A0A4V0BSH1"/>
<protein>
    <recommendedName>
        <fullName evidence="5">Enhanced serine sensitivity protein SseB</fullName>
    </recommendedName>
</protein>
<gene>
    <name evidence="3" type="ORF">NCTC5338_00927</name>
</gene>
<accession>A0A4V0BSH1</accession>
<dbReference type="Pfam" id="PF14581">
    <property type="entry name" value="SseB_C"/>
    <property type="match status" value="1"/>
</dbReference>
<proteinExistence type="predicted"/>
<feature type="domain" description="SseB protein C-terminal" evidence="2">
    <location>
        <begin position="123"/>
        <end position="216"/>
    </location>
</feature>
<evidence type="ECO:0000259" key="1">
    <source>
        <dbReference type="Pfam" id="PF07179"/>
    </source>
</evidence>
<sequence length="221" mass="25435">MNVKDSLQRFSSNRTEKNREQLLSNLEKSSLFVPVRWIDEQTFRVLHIQDVAGNFYLPILTSLDEQLPPIHDQDSLRLETVRLADCIQLLQSNQDIEELVINPMSDNVTVSSSVLRGQSNLTNHQVSFGIPSKDYSWLTKPMTLFLQRKTNVRCAYLLMIVRENQPIATIVVDGEEKDCIGIFNYLNRQQYSEIIDILPLQTDFSKEIIKGIAPFYSVESL</sequence>
<dbReference type="Proteomes" id="UP000307982">
    <property type="component" value="Chromosome"/>
</dbReference>
<evidence type="ECO:0000259" key="2">
    <source>
        <dbReference type="Pfam" id="PF14581"/>
    </source>
</evidence>
<evidence type="ECO:0000313" key="4">
    <source>
        <dbReference type="Proteomes" id="UP000307982"/>
    </source>
</evidence>
<organism evidence="3 4">
    <name type="scientific">Streptococcus australis</name>
    <dbReference type="NCBI Taxonomy" id="113107"/>
    <lineage>
        <taxon>Bacteria</taxon>
        <taxon>Bacillati</taxon>
        <taxon>Bacillota</taxon>
        <taxon>Bacilli</taxon>
        <taxon>Lactobacillales</taxon>
        <taxon>Streptococcaceae</taxon>
        <taxon>Streptococcus</taxon>
    </lineage>
</organism>
<dbReference type="Pfam" id="PF07179">
    <property type="entry name" value="SseB"/>
    <property type="match status" value="1"/>
</dbReference>
<dbReference type="InterPro" id="IPR009839">
    <property type="entry name" value="SseB_N"/>
</dbReference>
<dbReference type="OrthoDB" id="1639333at2"/>
<feature type="domain" description="SseB protein N-terminal" evidence="1">
    <location>
        <begin position="6"/>
        <end position="107"/>
    </location>
</feature>
<dbReference type="EMBL" id="LR594040">
    <property type="protein sequence ID" value="VTS70856.1"/>
    <property type="molecule type" value="Genomic_DNA"/>
</dbReference>
<dbReference type="InterPro" id="IPR027945">
    <property type="entry name" value="SseB_C"/>
</dbReference>